<protein>
    <submittedName>
        <fullName evidence="1">Uncharacterized protein</fullName>
    </submittedName>
</protein>
<gene>
    <name evidence="1" type="ORF">S01H1_73465</name>
</gene>
<dbReference type="AlphaFoldDB" id="X0WEY2"/>
<accession>X0WEY2</accession>
<comment type="caution">
    <text evidence="1">The sequence shown here is derived from an EMBL/GenBank/DDBJ whole genome shotgun (WGS) entry which is preliminary data.</text>
</comment>
<dbReference type="EMBL" id="BARS01049090">
    <property type="protein sequence ID" value="GAG29509.1"/>
    <property type="molecule type" value="Genomic_DNA"/>
</dbReference>
<sequence length="179" mass="20809">TIPKLEVTYNTIPKSNILEGKEIYFRFIDKRANKDIIGNGAKGIYKNFSGNINYILSKGEKERFLVGIYDIEILFKKTFTLYLENMGLKLLPERKEGIPELAINLYDFTLDLPGRRWIARIDYEAEFTQEGNVLTRRFKGQAEKFRISGIKQAHQVMSETFNDMVNKLDVKSLFVDILK</sequence>
<name>X0WEY2_9ZZZZ</name>
<feature type="non-terminal residue" evidence="1">
    <location>
        <position position="1"/>
    </location>
</feature>
<organism evidence="1">
    <name type="scientific">marine sediment metagenome</name>
    <dbReference type="NCBI Taxonomy" id="412755"/>
    <lineage>
        <taxon>unclassified sequences</taxon>
        <taxon>metagenomes</taxon>
        <taxon>ecological metagenomes</taxon>
    </lineage>
</organism>
<proteinExistence type="predicted"/>
<reference evidence="1" key="1">
    <citation type="journal article" date="2014" name="Front. Microbiol.">
        <title>High frequency of phylogenetically diverse reductive dehalogenase-homologous genes in deep subseafloor sedimentary metagenomes.</title>
        <authorList>
            <person name="Kawai M."/>
            <person name="Futagami T."/>
            <person name="Toyoda A."/>
            <person name="Takaki Y."/>
            <person name="Nishi S."/>
            <person name="Hori S."/>
            <person name="Arai W."/>
            <person name="Tsubouchi T."/>
            <person name="Morono Y."/>
            <person name="Uchiyama I."/>
            <person name="Ito T."/>
            <person name="Fujiyama A."/>
            <person name="Inagaki F."/>
            <person name="Takami H."/>
        </authorList>
    </citation>
    <scope>NUCLEOTIDE SEQUENCE</scope>
    <source>
        <strain evidence="1">Expedition CK06-06</strain>
    </source>
</reference>
<evidence type="ECO:0000313" key="1">
    <source>
        <dbReference type="EMBL" id="GAG29509.1"/>
    </source>
</evidence>